<comment type="caution">
    <text evidence="4">The sequence shown here is derived from an EMBL/GenBank/DDBJ whole genome shotgun (WGS) entry which is preliminary data.</text>
</comment>
<accession>A0A2K1R0H6</accession>
<feature type="region of interest" description="Disordered" evidence="2">
    <location>
        <begin position="320"/>
        <end position="344"/>
    </location>
</feature>
<feature type="region of interest" description="Disordered" evidence="2">
    <location>
        <begin position="788"/>
        <end position="826"/>
    </location>
</feature>
<dbReference type="STRING" id="2082308.A0A2K1R0H6"/>
<keyword evidence="1" id="KW-0175">Coiled coil</keyword>
<feature type="compositionally biased region" description="Polar residues" evidence="2">
    <location>
        <begin position="798"/>
        <end position="809"/>
    </location>
</feature>
<dbReference type="SUPFAM" id="SSF54695">
    <property type="entry name" value="POZ domain"/>
    <property type="match status" value="1"/>
</dbReference>
<dbReference type="Pfam" id="PF00651">
    <property type="entry name" value="BTB"/>
    <property type="match status" value="1"/>
</dbReference>
<dbReference type="Gene3D" id="3.30.710.10">
    <property type="entry name" value="Potassium Channel Kv1.1, Chain A"/>
    <property type="match status" value="1"/>
</dbReference>
<dbReference type="CDD" id="cd18186">
    <property type="entry name" value="BTB_POZ_ZBTB_KLHL-like"/>
    <property type="match status" value="1"/>
</dbReference>
<gene>
    <name evidence="4" type="ORF">CAC42_2732</name>
</gene>
<dbReference type="OrthoDB" id="6359816at2759"/>
<dbReference type="InterPro" id="IPR011333">
    <property type="entry name" value="SKP1/BTB/POZ_sf"/>
</dbReference>
<dbReference type="PANTHER" id="PTHR47843">
    <property type="entry name" value="BTB DOMAIN-CONTAINING PROTEIN-RELATED"/>
    <property type="match status" value="1"/>
</dbReference>
<name>A0A2K1R0H6_9PEZI</name>
<feature type="coiled-coil region" evidence="1">
    <location>
        <begin position="416"/>
        <end position="450"/>
    </location>
</feature>
<protein>
    <recommendedName>
        <fullName evidence="3">BTB domain-containing protein</fullName>
    </recommendedName>
</protein>
<keyword evidence="5" id="KW-1185">Reference proteome</keyword>
<evidence type="ECO:0000259" key="3">
    <source>
        <dbReference type="PROSITE" id="PS50097"/>
    </source>
</evidence>
<dbReference type="AlphaFoldDB" id="A0A2K1R0H6"/>
<dbReference type="InParanoid" id="A0A2K1R0H6"/>
<evidence type="ECO:0000313" key="4">
    <source>
        <dbReference type="EMBL" id="PNS20801.1"/>
    </source>
</evidence>
<reference evidence="4 5" key="1">
    <citation type="submission" date="2017-06" db="EMBL/GenBank/DDBJ databases">
        <title>Draft genome sequence of a variant of Elsinoe murrayae.</title>
        <authorList>
            <person name="Cheng Q."/>
        </authorList>
    </citation>
    <scope>NUCLEOTIDE SEQUENCE [LARGE SCALE GENOMIC DNA]</scope>
    <source>
        <strain evidence="4 5">CQ-2017a</strain>
    </source>
</reference>
<dbReference type="EMBL" id="NKHZ01000017">
    <property type="protein sequence ID" value="PNS20801.1"/>
    <property type="molecule type" value="Genomic_DNA"/>
</dbReference>
<dbReference type="InterPro" id="IPR000210">
    <property type="entry name" value="BTB/POZ_dom"/>
</dbReference>
<sequence length="947" mass="103775">MDDSFTKRLYGDTKFTDLVMVCQDRHFKVHKIIVCDVSPWLEEAVNNAAKDQDSRIVVVRACDPFTLHRVIEYSYLKDYQDDDLAITLPPTHQSSIDPRTPRSSNVWDMLELSGHSLSPTDIKTEPSPTNFAARANGDTLVGPQEASDIGNIYSTTGTDIIILDRMFSDRAKDPKVNRAWIHLKVYHAAIKFDISPLADVSISRLESQISGAWALQGFVDLVQVTFALSRQQLQATPACNLLADECAKHIEVLLSIKAFDDEVRENSHLGYLIIHALVAAITQQKASSSLKPTPKLSMSLESSPRVGKLSTSADQSTMIDSSPVFSDPPFNTNTVRASSTPTPTTTKALFTTSSTSAAFNFDMPDGFGKLQEHSTSGISGAQQQNITTLRSDSRQAFDGADSAKQSAAEIDRTTDCETLKNRIMVLQSDLAEAKAQRDACERREQELQAAGTVADQEIFSLKGELADSEQIIAELRGQAHPGKDHNAPGKTTGWQLMADKEKLFEENVKLAHEKRSLQDHNHALLRGNKNLIEQLQAAHAAVPQRARSGNVAALERDISRKISQIQALQSSNLAHKANSANYKKQIAELREVESKTRDLEAAVMTHKEHAQKLEKHITNLTAKHQEEVAALKNVPPQDLDLFNFEGQARDLAALNEKKTNEIRGLHSQIRSLQMSLSQAEQAIKIQDSKPASTFQPDAAHSENASSGRSLVEEGTRSDKNVTTNGNAGGEVNSGFEETLPGLPHQAVPERARRPSTDSTSHPQGPMTFAQKMMLRSQTAQNAIPVPAPSATAPSTSANNENLRPQTSASPRMPVVPLGGPTEREREIEKGRRIAQEMIAEKAVLLKKSEERVKFLEARLSELRMTNAGVPTGPRAGLGHSAHAGGAGENRVRKFYNEALKVAGQDFKACSGCGAAFYAQFRGAPEDGGNTLILRCTKCDEEVFRWKM</sequence>
<evidence type="ECO:0000313" key="5">
    <source>
        <dbReference type="Proteomes" id="UP000243797"/>
    </source>
</evidence>
<organism evidence="4 5">
    <name type="scientific">Sphaceloma murrayae</name>
    <dbReference type="NCBI Taxonomy" id="2082308"/>
    <lineage>
        <taxon>Eukaryota</taxon>
        <taxon>Fungi</taxon>
        <taxon>Dikarya</taxon>
        <taxon>Ascomycota</taxon>
        <taxon>Pezizomycotina</taxon>
        <taxon>Dothideomycetes</taxon>
        <taxon>Dothideomycetidae</taxon>
        <taxon>Myriangiales</taxon>
        <taxon>Elsinoaceae</taxon>
        <taxon>Sphaceloma</taxon>
    </lineage>
</organism>
<feature type="coiled-coil region" evidence="1">
    <location>
        <begin position="838"/>
        <end position="865"/>
    </location>
</feature>
<feature type="compositionally biased region" description="Low complexity" evidence="2">
    <location>
        <begin position="788"/>
        <end position="797"/>
    </location>
</feature>
<feature type="coiled-coil region" evidence="1">
    <location>
        <begin position="551"/>
        <end position="602"/>
    </location>
</feature>
<dbReference type="Proteomes" id="UP000243797">
    <property type="component" value="Unassembled WGS sequence"/>
</dbReference>
<feature type="compositionally biased region" description="Basic and acidic residues" evidence="2">
    <location>
        <begin position="710"/>
        <end position="719"/>
    </location>
</feature>
<evidence type="ECO:0000256" key="1">
    <source>
        <dbReference type="SAM" id="Coils"/>
    </source>
</evidence>
<feature type="compositionally biased region" description="Polar residues" evidence="2">
    <location>
        <begin position="320"/>
        <end position="336"/>
    </location>
</feature>
<proteinExistence type="predicted"/>
<evidence type="ECO:0000256" key="2">
    <source>
        <dbReference type="SAM" id="MobiDB-lite"/>
    </source>
</evidence>
<dbReference type="PANTHER" id="PTHR47843:SF5">
    <property type="entry name" value="BTB_POZ DOMAIN PROTEIN"/>
    <property type="match status" value="1"/>
</dbReference>
<feature type="domain" description="BTB" evidence="3">
    <location>
        <begin position="16"/>
        <end position="83"/>
    </location>
</feature>
<feature type="region of interest" description="Disordered" evidence="2">
    <location>
        <begin position="746"/>
        <end position="765"/>
    </location>
</feature>
<feature type="region of interest" description="Disordered" evidence="2">
    <location>
        <begin position="689"/>
        <end position="741"/>
    </location>
</feature>
<dbReference type="PROSITE" id="PS50097">
    <property type="entry name" value="BTB"/>
    <property type="match status" value="1"/>
</dbReference>